<keyword evidence="3" id="KW-1185">Reference proteome</keyword>
<feature type="region of interest" description="Disordered" evidence="1">
    <location>
        <begin position="436"/>
        <end position="461"/>
    </location>
</feature>
<dbReference type="STRING" id="286115.A0A507DQ47"/>
<proteinExistence type="predicted"/>
<feature type="compositionally biased region" description="Polar residues" evidence="1">
    <location>
        <begin position="257"/>
        <end position="270"/>
    </location>
</feature>
<dbReference type="InterPro" id="IPR026682">
    <property type="entry name" value="AKT1S1"/>
</dbReference>
<evidence type="ECO:0000313" key="2">
    <source>
        <dbReference type="EMBL" id="TPX53355.1"/>
    </source>
</evidence>
<dbReference type="VEuPathDB" id="FungiDB:SeMB42_g00846"/>
<feature type="compositionally biased region" description="Low complexity" evidence="1">
    <location>
        <begin position="280"/>
        <end position="297"/>
    </location>
</feature>
<dbReference type="PANTHER" id="PTHR21844">
    <property type="entry name" value="AKT1 SUBSTRATE 1 PROTEIN"/>
    <property type="match status" value="1"/>
</dbReference>
<dbReference type="Proteomes" id="UP000317494">
    <property type="component" value="Unassembled WGS sequence"/>
</dbReference>
<name>A0A507DQ47_9FUNG</name>
<organism evidence="2 3">
    <name type="scientific">Synchytrium endobioticum</name>
    <dbReference type="NCBI Taxonomy" id="286115"/>
    <lineage>
        <taxon>Eukaryota</taxon>
        <taxon>Fungi</taxon>
        <taxon>Fungi incertae sedis</taxon>
        <taxon>Chytridiomycota</taxon>
        <taxon>Chytridiomycota incertae sedis</taxon>
        <taxon>Chytridiomycetes</taxon>
        <taxon>Synchytriales</taxon>
        <taxon>Synchytriaceae</taxon>
        <taxon>Synchytrium</taxon>
    </lineage>
</organism>
<reference evidence="2 3" key="1">
    <citation type="journal article" date="2019" name="Sci. Rep.">
        <title>Comparative genomics of chytrid fungi reveal insights into the obligate biotrophic and pathogenic lifestyle of Synchytrium endobioticum.</title>
        <authorList>
            <person name="van de Vossenberg B.T.L.H."/>
            <person name="Warris S."/>
            <person name="Nguyen H.D.T."/>
            <person name="van Gent-Pelzer M.P.E."/>
            <person name="Joly D.L."/>
            <person name="van de Geest H.C."/>
            <person name="Bonants P.J.M."/>
            <person name="Smith D.S."/>
            <person name="Levesque C.A."/>
            <person name="van der Lee T.A.J."/>
        </authorList>
    </citation>
    <scope>NUCLEOTIDE SEQUENCE [LARGE SCALE GENOMIC DNA]</scope>
    <source>
        <strain evidence="2 3">MB42</strain>
    </source>
</reference>
<feature type="compositionally biased region" description="Polar residues" evidence="1">
    <location>
        <begin position="345"/>
        <end position="366"/>
    </location>
</feature>
<dbReference type="PANTHER" id="PTHR21844:SF2">
    <property type="entry name" value="PROLINE-RICH AKT1 SUBSTRATE 1"/>
    <property type="match status" value="1"/>
</dbReference>
<dbReference type="GO" id="GO:0032007">
    <property type="term" value="P:negative regulation of TOR signaling"/>
    <property type="evidence" value="ECO:0007669"/>
    <property type="project" value="InterPro"/>
</dbReference>
<dbReference type="AlphaFoldDB" id="A0A507DQ47"/>
<comment type="caution">
    <text evidence="2">The sequence shown here is derived from an EMBL/GenBank/DDBJ whole genome shotgun (WGS) entry which is preliminary data.</text>
</comment>
<protein>
    <submittedName>
        <fullName evidence="2">Uncharacterized protein</fullName>
    </submittedName>
</protein>
<dbReference type="GO" id="GO:0005737">
    <property type="term" value="C:cytoplasm"/>
    <property type="evidence" value="ECO:0007669"/>
    <property type="project" value="TreeGrafter"/>
</dbReference>
<feature type="region of interest" description="Disordered" evidence="1">
    <location>
        <begin position="235"/>
        <end position="372"/>
    </location>
</feature>
<evidence type="ECO:0000313" key="3">
    <source>
        <dbReference type="Proteomes" id="UP000317494"/>
    </source>
</evidence>
<sequence length="569" mass="60786">MSSISTQSVQRNGKMAAIASCRCLNIKIRLSSTTGLLAQDSGPGSAPPPADEPIFLSNPMGCPATVGIGGITIEHRILITTILKHGWAWIKCINCDTIVYGFQEEIHLKITVDDDNGKLPLGQEVEKLKLSPNYSSAFRIRLVTSSSGSTGKVEVAGLPMAFQTAFENLQRSLLTYNHQKRLEVAARIAEYTATQMAIFEMEQEKVWAERDIIWSRICEGNVHLFSKMNNSGARGSSASLDTVSTSSTAVSPSPTTNDDVGSNRLSTIHSTKARLSPPDSFTTSVSSSSSTSSEFTSAYGSLPPPDTQWSLQRKRSSFVPPSLPANSRIPLLPNPPIVPNASLPPESNSLSSGDSSAPTSPVKTSIPSPPRRIKSALSLSSLNGGSMSSKNLRVTFADQPVELYSRKPADMHQDTQGVFSLDGFEDQVLNAPAKAPLHDEEDEDETDESDADDFVAGNGDGCHSKSGLSDLYSTSLPIHIMSPGVKALSVNVTSNSTCNKQSNEGGAVFEIGDGSHSSTDSQAMTAQLLLDDETIFVAPHVLSASLRASNEIATTFERPSSFRKVGLMC</sequence>
<evidence type="ECO:0000256" key="1">
    <source>
        <dbReference type="SAM" id="MobiDB-lite"/>
    </source>
</evidence>
<feature type="compositionally biased region" description="Low complexity" evidence="1">
    <location>
        <begin position="236"/>
        <end position="256"/>
    </location>
</feature>
<gene>
    <name evidence="2" type="ORF">SeMB42_g00846</name>
</gene>
<feature type="compositionally biased region" description="Acidic residues" evidence="1">
    <location>
        <begin position="439"/>
        <end position="453"/>
    </location>
</feature>
<dbReference type="EMBL" id="QEAN01000018">
    <property type="protein sequence ID" value="TPX53355.1"/>
    <property type="molecule type" value="Genomic_DNA"/>
</dbReference>
<accession>A0A507DQ47</accession>